<dbReference type="InterPro" id="IPR011330">
    <property type="entry name" value="Glyco_hydro/deAcase_b/a-brl"/>
</dbReference>
<evidence type="ECO:0000256" key="6">
    <source>
        <dbReference type="ARBA" id="ARBA00023295"/>
    </source>
</evidence>
<dbReference type="GO" id="GO:0004559">
    <property type="term" value="F:alpha-mannosidase activity"/>
    <property type="evidence" value="ECO:0007669"/>
    <property type="project" value="UniProtKB-EC"/>
</dbReference>
<dbReference type="Gene3D" id="2.60.40.2220">
    <property type="match status" value="1"/>
</dbReference>
<dbReference type="Pfam" id="PF07748">
    <property type="entry name" value="Glyco_hydro_38C"/>
    <property type="match status" value="1"/>
</dbReference>
<dbReference type="Pfam" id="PF17677">
    <property type="entry name" value="Glyco_hydro38C2"/>
    <property type="match status" value="1"/>
</dbReference>
<dbReference type="InterPro" id="IPR041147">
    <property type="entry name" value="GH38_C"/>
</dbReference>
<dbReference type="PANTHER" id="PTHR46017:SF1">
    <property type="entry name" value="ALPHA-MANNOSIDASE 2C1"/>
    <property type="match status" value="1"/>
</dbReference>
<dbReference type="GO" id="GO:0006013">
    <property type="term" value="P:mannose metabolic process"/>
    <property type="evidence" value="ECO:0007669"/>
    <property type="project" value="InterPro"/>
</dbReference>
<dbReference type="Pfam" id="PF01074">
    <property type="entry name" value="Glyco_hydro_38N"/>
    <property type="match status" value="1"/>
</dbReference>
<dbReference type="CDD" id="cd10789">
    <property type="entry name" value="GH38N_AMII_ER_cytosolic"/>
    <property type="match status" value="1"/>
</dbReference>
<dbReference type="SUPFAM" id="SSF88688">
    <property type="entry name" value="Families 57/38 glycoside transferase middle domain"/>
    <property type="match status" value="1"/>
</dbReference>
<dbReference type="GO" id="GO:0046872">
    <property type="term" value="F:metal ion binding"/>
    <property type="evidence" value="ECO:0007669"/>
    <property type="project" value="UniProtKB-KW"/>
</dbReference>
<dbReference type="InterPro" id="IPR028995">
    <property type="entry name" value="Glyco_hydro_57/38_cen_sf"/>
</dbReference>
<evidence type="ECO:0000313" key="9">
    <source>
        <dbReference type="Proteomes" id="UP000759273"/>
    </source>
</evidence>
<name>A0A943D9E1_9FIRM</name>
<dbReference type="GO" id="GO:0009313">
    <property type="term" value="P:oligosaccharide catabolic process"/>
    <property type="evidence" value="ECO:0007669"/>
    <property type="project" value="TreeGrafter"/>
</dbReference>
<dbReference type="EC" id="3.2.1.24" evidence="3"/>
<dbReference type="GO" id="GO:0030246">
    <property type="term" value="F:carbohydrate binding"/>
    <property type="evidence" value="ECO:0007669"/>
    <property type="project" value="InterPro"/>
</dbReference>
<dbReference type="FunFam" id="2.70.98.30:FF:000001">
    <property type="entry name" value="alpha-mannosidase 2C1 isoform X2"/>
    <property type="match status" value="1"/>
</dbReference>
<evidence type="ECO:0000259" key="7">
    <source>
        <dbReference type="SMART" id="SM00872"/>
    </source>
</evidence>
<sequence>MQNTELRRRARPVLDALRTLALQGRTPVLGLRKKSCPYHSWDTVQEDPATAPGWTPFAPGDAIGGVEAHYCFRGGITAPAGSVGRHLVCLVSTGADDIWNNNNPQFLAYLNGALVCGLDVNHTEFDLPSAAAEGQTWQLGLYTYCNTPAQDVFLKVETAVRDDEITGLYYDLKAPYEVLVQLDEGDTNAIGIGRYLEKALDMLDLRDPYSAAFYASISAARRYMKEEFYESFCQRQPVTVDCVGHTHIDVAWLWTLAQTREKAIRSFATVNYLMDRYPEYKFLSSQPQLYDFVRRDCPALFEKIRARVADGHWEPEGGMWLESDCNMASGESLIRQFLHGQEFFGREFGKQGHILWLPDAFGFSGALPQIMAQCGMDWFMTTKMAWNDTNCMPHDLTRWRGIDGTEVLAYFISTKDYDKRPDRNPKPSFNTTYNGLLNPRQVMGCWQRFQDKELTQDVLQCYGYGDGGGGVTAEMLEINRRMEKGIPGAPQTRLTHAAPYFDKLKQHLDETQADLPCWHGEMYFEYHRGVFTSQGRNKRANRAAEFANLTAETATALAESLHTGYAYPAAALHRNWELTLLNQFHDILPGSALGEVYEVSQQQYGEILASDARITDDALHTVAALVKTDRPGVVVFNQLGFARDTVVRVACGASGITDGGHPLPCHAENGVLTFVAKDLPAKGWRFYPFADAEPETPCAEVTENDGGYIIDTPLYHIVFNGCGEITALLDKEAGRELIPAGHCANELQLFEDRPDEYDAWNLEKYYRRHRFALDGAARLTVAENSPVCCRLHLERAISRSQLVQDITLYPHSRRIDFATHIDWHEQHVLLKAAFPVDICADRAQYDIQFGSIARDTHTNTSWDEARFEVCAHKWADLSEPGYGAALLNDGRYGYDVHDGVLRLSLLRAATYPDPHADQGAHDFTYALLPHLGDWRQGGVIPAGYDLNAPALPLAVAAQPAGTLPAAYSQFRVDAPNVVLETVKKAEDGSGLILRLYESWGTRTRAALALPDDAAAVRCTPMEHPLPGEEAVQHSLPLTLHPFEICTIHVQFAQ</sequence>
<dbReference type="FunFam" id="3.20.110.10:FF:000002">
    <property type="entry name" value="alpha-mannosidase 2C1 isoform X1"/>
    <property type="match status" value="1"/>
</dbReference>
<comment type="caution">
    <text evidence="8">The sequence shown here is derived from an EMBL/GenBank/DDBJ whole genome shotgun (WGS) entry which is preliminary data.</text>
</comment>
<dbReference type="InterPro" id="IPR011013">
    <property type="entry name" value="Gal_mutarotase_sf_dom"/>
</dbReference>
<dbReference type="InterPro" id="IPR011682">
    <property type="entry name" value="Glyco_hydro_38_C"/>
</dbReference>
<dbReference type="Pfam" id="PF09261">
    <property type="entry name" value="Alpha-mann_mid"/>
    <property type="match status" value="1"/>
</dbReference>
<dbReference type="Gene3D" id="3.20.110.10">
    <property type="entry name" value="Glycoside hydrolase 38, N terminal domain"/>
    <property type="match status" value="1"/>
</dbReference>
<dbReference type="AlphaFoldDB" id="A0A943D9E1"/>
<dbReference type="EMBL" id="JAGZGG010000015">
    <property type="protein sequence ID" value="MBS5332387.1"/>
    <property type="molecule type" value="Genomic_DNA"/>
</dbReference>
<dbReference type="PANTHER" id="PTHR46017">
    <property type="entry name" value="ALPHA-MANNOSIDASE 2C1"/>
    <property type="match status" value="1"/>
</dbReference>
<proteinExistence type="inferred from homology"/>
<dbReference type="FunFam" id="1.20.1270.50:FF:000004">
    <property type="entry name" value="alpha-mannosidase 2C1 isoform X1"/>
    <property type="match status" value="1"/>
</dbReference>
<evidence type="ECO:0000313" key="8">
    <source>
        <dbReference type="EMBL" id="MBS5332387.1"/>
    </source>
</evidence>
<dbReference type="Gene3D" id="2.70.98.30">
    <property type="entry name" value="Golgi alpha-mannosidase II, domain 4"/>
    <property type="match status" value="1"/>
</dbReference>
<dbReference type="InterPro" id="IPR037094">
    <property type="entry name" value="Glyco_hydro_38_cen_sf"/>
</dbReference>
<evidence type="ECO:0000256" key="3">
    <source>
        <dbReference type="ARBA" id="ARBA00012752"/>
    </source>
</evidence>
<organism evidence="8 9">
    <name type="scientific">Subdoligranulum variabile</name>
    <dbReference type="NCBI Taxonomy" id="214851"/>
    <lineage>
        <taxon>Bacteria</taxon>
        <taxon>Bacillati</taxon>
        <taxon>Bacillota</taxon>
        <taxon>Clostridia</taxon>
        <taxon>Eubacteriales</taxon>
        <taxon>Oscillospiraceae</taxon>
        <taxon>Subdoligranulum</taxon>
    </lineage>
</organism>
<reference evidence="8" key="1">
    <citation type="submission" date="2021-02" db="EMBL/GenBank/DDBJ databases">
        <title>Infant gut strain persistence is associated with maternal origin, phylogeny, and functional potential including surface adhesion and iron acquisition.</title>
        <authorList>
            <person name="Lou Y.C."/>
        </authorList>
    </citation>
    <scope>NUCLEOTIDE SEQUENCE</scope>
    <source>
        <strain evidence="8">L3_101_000M1_dasL3_101_000M1_concoct_87</strain>
    </source>
</reference>
<dbReference type="SMART" id="SM00872">
    <property type="entry name" value="Alpha-mann_mid"/>
    <property type="match status" value="1"/>
</dbReference>
<dbReference type="Proteomes" id="UP000759273">
    <property type="component" value="Unassembled WGS sequence"/>
</dbReference>
<comment type="catalytic activity">
    <reaction evidence="1">
        <text>Hydrolysis of terminal, non-reducing alpha-D-mannose residues in alpha-D-mannosides.</text>
        <dbReference type="EC" id="3.2.1.24"/>
    </reaction>
</comment>
<accession>A0A943D9E1</accession>
<keyword evidence="6" id="KW-0326">Glycosidase</keyword>
<gene>
    <name evidence="8" type="ORF">KHY36_07660</name>
</gene>
<protein>
    <recommendedName>
        <fullName evidence="3">alpha-mannosidase</fullName>
        <ecNumber evidence="3">3.2.1.24</ecNumber>
    </recommendedName>
</protein>
<dbReference type="InterPro" id="IPR015341">
    <property type="entry name" value="Glyco_hydro_38_cen"/>
</dbReference>
<feature type="domain" description="Glycoside hydrolase family 38 central" evidence="7">
    <location>
        <begin position="525"/>
        <end position="604"/>
    </location>
</feature>
<keyword evidence="4" id="KW-0479">Metal-binding</keyword>
<evidence type="ECO:0000256" key="1">
    <source>
        <dbReference type="ARBA" id="ARBA00000365"/>
    </source>
</evidence>
<evidence type="ECO:0000256" key="4">
    <source>
        <dbReference type="ARBA" id="ARBA00022723"/>
    </source>
</evidence>
<dbReference type="InterPro" id="IPR000602">
    <property type="entry name" value="Glyco_hydro_38_N"/>
</dbReference>
<comment type="similarity">
    <text evidence="2">Belongs to the glycosyl hydrolase 38 family.</text>
</comment>
<evidence type="ECO:0000256" key="2">
    <source>
        <dbReference type="ARBA" id="ARBA00009792"/>
    </source>
</evidence>
<dbReference type="InterPro" id="IPR027291">
    <property type="entry name" value="Glyco_hydro_38_N_sf"/>
</dbReference>
<dbReference type="SUPFAM" id="SSF88713">
    <property type="entry name" value="Glycoside hydrolase/deacetylase"/>
    <property type="match status" value="1"/>
</dbReference>
<dbReference type="Gene3D" id="1.20.1270.50">
    <property type="entry name" value="Glycoside hydrolase family 38, central domain"/>
    <property type="match status" value="1"/>
</dbReference>
<dbReference type="SUPFAM" id="SSF74650">
    <property type="entry name" value="Galactose mutarotase-like"/>
    <property type="match status" value="1"/>
</dbReference>
<evidence type="ECO:0000256" key="5">
    <source>
        <dbReference type="ARBA" id="ARBA00022801"/>
    </source>
</evidence>
<keyword evidence="5" id="KW-0378">Hydrolase</keyword>